<dbReference type="GO" id="GO:0046933">
    <property type="term" value="F:proton-transporting ATP synthase activity, rotational mechanism"/>
    <property type="evidence" value="ECO:0007669"/>
    <property type="project" value="InterPro"/>
</dbReference>
<gene>
    <name evidence="2" type="ORF">SmJEL517_g04703</name>
</gene>
<reference evidence="2 3" key="1">
    <citation type="journal article" date="2019" name="Sci. Rep.">
        <title>Comparative genomics of chytrid fungi reveal insights into the obligate biotrophic and pathogenic lifestyle of Synchytrium endobioticum.</title>
        <authorList>
            <person name="van de Vossenberg B.T.L.H."/>
            <person name="Warris S."/>
            <person name="Nguyen H.D.T."/>
            <person name="van Gent-Pelzer M.P.E."/>
            <person name="Joly D.L."/>
            <person name="van de Geest H.C."/>
            <person name="Bonants P.J.M."/>
            <person name="Smith D.S."/>
            <person name="Levesque C.A."/>
            <person name="van der Lee T.A.J."/>
        </authorList>
    </citation>
    <scope>NUCLEOTIDE SEQUENCE [LARGE SCALE GENOMIC DNA]</scope>
    <source>
        <strain evidence="2 3">JEL517</strain>
    </source>
</reference>
<dbReference type="STRING" id="1806994.A0A507BXH2"/>
<dbReference type="GO" id="GO:0042776">
    <property type="term" value="P:proton motive force-driven mitochondrial ATP synthesis"/>
    <property type="evidence" value="ECO:0007669"/>
    <property type="project" value="TreeGrafter"/>
</dbReference>
<dbReference type="AlphaFoldDB" id="A0A507BXH2"/>
<dbReference type="InterPro" id="IPR006721">
    <property type="entry name" value="ATP_synth_F1_esu_mt"/>
</dbReference>
<organism evidence="2 3">
    <name type="scientific">Synchytrium microbalum</name>
    <dbReference type="NCBI Taxonomy" id="1806994"/>
    <lineage>
        <taxon>Eukaryota</taxon>
        <taxon>Fungi</taxon>
        <taxon>Fungi incertae sedis</taxon>
        <taxon>Chytridiomycota</taxon>
        <taxon>Chytridiomycota incertae sedis</taxon>
        <taxon>Chytridiomycetes</taxon>
        <taxon>Synchytriales</taxon>
        <taxon>Synchytriaceae</taxon>
        <taxon>Synchytrium</taxon>
    </lineage>
</organism>
<dbReference type="OrthoDB" id="269124at2759"/>
<evidence type="ECO:0000313" key="3">
    <source>
        <dbReference type="Proteomes" id="UP000319731"/>
    </source>
</evidence>
<dbReference type="Pfam" id="PF04627">
    <property type="entry name" value="ATP-synt_Eps"/>
    <property type="match status" value="1"/>
</dbReference>
<dbReference type="PANTHER" id="PTHR12448">
    <property type="entry name" value="ATP SYNTHASE EPSILON CHAIN, MITOCHONDRIAL"/>
    <property type="match status" value="1"/>
</dbReference>
<dbReference type="GeneID" id="42005928"/>
<accession>A0A507BXH2</accession>
<dbReference type="EMBL" id="QEAO01000034">
    <property type="protein sequence ID" value="TPX32132.1"/>
    <property type="molecule type" value="Genomic_DNA"/>
</dbReference>
<dbReference type="PANTHER" id="PTHR12448:SF0">
    <property type="entry name" value="ATP SYNTHASE SUBUNIT EPSILON, MITOCHONDRIAL"/>
    <property type="match status" value="1"/>
</dbReference>
<dbReference type="SUPFAM" id="SSF48690">
    <property type="entry name" value="Epsilon subunit of mitochondrial F1F0-ATP synthase"/>
    <property type="match status" value="1"/>
</dbReference>
<dbReference type="RefSeq" id="XP_031023394.1">
    <property type="nucleotide sequence ID" value="XM_031170631.1"/>
</dbReference>
<comment type="similarity">
    <text evidence="1">Belongs to the eukaryotic ATPase epsilon family.</text>
</comment>
<name>A0A507BXH2_9FUNG</name>
<keyword evidence="3" id="KW-1185">Reference proteome</keyword>
<sequence>MSFYWREVGMTYLQYANITARALRSVLKDEFKVQALKREEQYLKMAKWTAGKQGENKLLIPEIEK</sequence>
<evidence type="ECO:0000313" key="2">
    <source>
        <dbReference type="EMBL" id="TPX32132.1"/>
    </source>
</evidence>
<evidence type="ECO:0008006" key="4">
    <source>
        <dbReference type="Google" id="ProtNLM"/>
    </source>
</evidence>
<dbReference type="Proteomes" id="UP000319731">
    <property type="component" value="Unassembled WGS sequence"/>
</dbReference>
<comment type="caution">
    <text evidence="2">The sequence shown here is derived from an EMBL/GenBank/DDBJ whole genome shotgun (WGS) entry which is preliminary data.</text>
</comment>
<dbReference type="CDD" id="cd12153">
    <property type="entry name" value="F1-ATPase_epsilon"/>
    <property type="match status" value="1"/>
</dbReference>
<dbReference type="GO" id="GO:0045259">
    <property type="term" value="C:proton-transporting ATP synthase complex"/>
    <property type="evidence" value="ECO:0007669"/>
    <property type="project" value="InterPro"/>
</dbReference>
<protein>
    <recommendedName>
        <fullName evidence="4">ATP synthase subunit epsilon, mitochondrial</fullName>
    </recommendedName>
</protein>
<dbReference type="GO" id="GO:0005743">
    <property type="term" value="C:mitochondrial inner membrane"/>
    <property type="evidence" value="ECO:0007669"/>
    <property type="project" value="InterPro"/>
</dbReference>
<dbReference type="Gene3D" id="1.10.1620.20">
    <property type="entry name" value="ATP synthase, F1 complex, epsilon subunit superfamily, mitochondrial"/>
    <property type="match status" value="1"/>
</dbReference>
<dbReference type="InterPro" id="IPR036742">
    <property type="entry name" value="ATP_synth_F1_esu_sf_mt"/>
</dbReference>
<proteinExistence type="inferred from homology"/>
<evidence type="ECO:0000256" key="1">
    <source>
        <dbReference type="ARBA" id="ARBA00009502"/>
    </source>
</evidence>